<evidence type="ECO:0000313" key="2">
    <source>
        <dbReference type="EMBL" id="GCD10694.1"/>
    </source>
</evidence>
<proteinExistence type="predicted"/>
<comment type="caution">
    <text evidence="2">The sequence shown here is derived from an EMBL/GenBank/DDBJ whole genome shotgun (WGS) entry which is preliminary data.</text>
</comment>
<dbReference type="EMBL" id="BHYK01000011">
    <property type="protein sequence ID" value="GCD10694.1"/>
    <property type="molecule type" value="Genomic_DNA"/>
</dbReference>
<dbReference type="GeneID" id="77241887"/>
<dbReference type="AlphaFoldDB" id="A0A401UMD8"/>
<protein>
    <submittedName>
        <fullName evidence="2">Uncharacterized protein</fullName>
    </submittedName>
</protein>
<feature type="region of interest" description="Disordered" evidence="1">
    <location>
        <begin position="1"/>
        <end position="52"/>
    </location>
</feature>
<organism evidence="2 3">
    <name type="scientific">Clostridium tagluense</name>
    <dbReference type="NCBI Taxonomy" id="360422"/>
    <lineage>
        <taxon>Bacteria</taxon>
        <taxon>Bacillati</taxon>
        <taxon>Bacillota</taxon>
        <taxon>Clostridia</taxon>
        <taxon>Eubacteriales</taxon>
        <taxon>Clostridiaceae</taxon>
        <taxon>Clostridium</taxon>
    </lineage>
</organism>
<feature type="compositionally biased region" description="Basic residues" evidence="1">
    <location>
        <begin position="34"/>
        <end position="44"/>
    </location>
</feature>
<feature type="compositionally biased region" description="Basic and acidic residues" evidence="1">
    <location>
        <begin position="8"/>
        <end position="21"/>
    </location>
</feature>
<reference evidence="2 3" key="1">
    <citation type="submission" date="2018-11" db="EMBL/GenBank/DDBJ databases">
        <title>Genome sequencing and assembly of Clostridium tagluense strain A121.</title>
        <authorList>
            <person name="Murakami T."/>
            <person name="Segawa T."/>
            <person name="Shcherbakova V.A."/>
            <person name="Mori H."/>
            <person name="Yoshimura Y."/>
        </authorList>
    </citation>
    <scope>NUCLEOTIDE SEQUENCE [LARGE SCALE GENOMIC DNA]</scope>
    <source>
        <strain evidence="2 3">A121</strain>
    </source>
</reference>
<gene>
    <name evidence="2" type="ORF">Ctaglu_23170</name>
</gene>
<keyword evidence="3" id="KW-1185">Reference proteome</keyword>
<name>A0A401UMD8_9CLOT</name>
<dbReference type="Proteomes" id="UP000287872">
    <property type="component" value="Unassembled WGS sequence"/>
</dbReference>
<evidence type="ECO:0000256" key="1">
    <source>
        <dbReference type="SAM" id="MobiDB-lite"/>
    </source>
</evidence>
<sequence length="52" mass="5824">MSSNNIEMMKKIIEEKKKKSSEQGGISRPDKVIGKQKKAARSTKKTGGLFDR</sequence>
<evidence type="ECO:0000313" key="3">
    <source>
        <dbReference type="Proteomes" id="UP000287872"/>
    </source>
</evidence>
<accession>A0A401UMD8</accession>
<dbReference type="RefSeq" id="WP_164943594.1">
    <property type="nucleotide sequence ID" value="NZ_BHYK01000011.1"/>
</dbReference>